<dbReference type="RefSeq" id="WP_027048630.1">
    <property type="nucleotide sequence ID" value="NZ_CP025257.1"/>
</dbReference>
<keyword evidence="2" id="KW-1185">Reference proteome</keyword>
<gene>
    <name evidence="1" type="ORF">CXP39_01295</name>
</gene>
<dbReference type="InterPro" id="IPR014871">
    <property type="entry name" value="dUTPase/dCTP_pyrophosphatase"/>
</dbReference>
<sequence length="167" mass="19952">MITKETIIWLSEQQKKLDNYIGQKWNLQNDETILKKRMVAFLVELGEYANEERSFKFWSQKPEAELNVQLDEYIDGIHFLISIGNQIGYDFNTYQSTDFGIDNNIDIYLTLISMFSEFIKTRDFETYEDLLNIYLQICEAKIYSETEIIEAYKLKNAINFKRQDNNY</sequence>
<reference evidence="1 2" key="1">
    <citation type="submission" date="2017-12" db="EMBL/GenBank/DDBJ databases">
        <title>Mesoplasma syrphidae YJS, Complete Genome.</title>
        <authorList>
            <person name="Knight T.F."/>
            <person name="Citino T."/>
            <person name="Rubinstein R."/>
            <person name="Neuschaefer Z."/>
        </authorList>
    </citation>
    <scope>NUCLEOTIDE SEQUENCE [LARGE SCALE GENOMIC DNA]</scope>
    <source>
        <strain evidence="1 2">YJS</strain>
    </source>
</reference>
<organism evidence="1 2">
    <name type="scientific">Mesoplasma syrphidae</name>
    <dbReference type="NCBI Taxonomy" id="225999"/>
    <lineage>
        <taxon>Bacteria</taxon>
        <taxon>Bacillati</taxon>
        <taxon>Mycoplasmatota</taxon>
        <taxon>Mollicutes</taxon>
        <taxon>Entomoplasmatales</taxon>
        <taxon>Entomoplasmataceae</taxon>
        <taxon>Mesoplasma</taxon>
    </lineage>
</organism>
<dbReference type="OrthoDB" id="5506143at2"/>
<evidence type="ECO:0000313" key="2">
    <source>
        <dbReference type="Proteomes" id="UP000233419"/>
    </source>
</evidence>
<dbReference type="Proteomes" id="UP000233419">
    <property type="component" value="Chromosome"/>
</dbReference>
<dbReference type="AlphaFoldDB" id="A0A2K9C576"/>
<proteinExistence type="predicted"/>
<dbReference type="KEGG" id="msyr:CXP39_01295"/>
<accession>A0A2K9C576</accession>
<protein>
    <submittedName>
        <fullName evidence="1">dUTP diphosphatase</fullName>
    </submittedName>
</protein>
<dbReference type="CDD" id="cd11527">
    <property type="entry name" value="NTP-PPase_dUTPase"/>
    <property type="match status" value="1"/>
</dbReference>
<evidence type="ECO:0000313" key="1">
    <source>
        <dbReference type="EMBL" id="AUF83437.1"/>
    </source>
</evidence>
<dbReference type="Pfam" id="PF08761">
    <property type="entry name" value="dUTPase_2"/>
    <property type="match status" value="1"/>
</dbReference>
<dbReference type="EMBL" id="CP025257">
    <property type="protein sequence ID" value="AUF83437.1"/>
    <property type="molecule type" value="Genomic_DNA"/>
</dbReference>
<dbReference type="Gene3D" id="1.10.4010.10">
    <property type="entry name" value="Type II deoxyuridine triphosphatase"/>
    <property type="match status" value="1"/>
</dbReference>
<dbReference type="SUPFAM" id="SSF101386">
    <property type="entry name" value="all-alpha NTP pyrophosphatases"/>
    <property type="match status" value="1"/>
</dbReference>
<name>A0A2K9C576_9MOLU</name>
<dbReference type="InterPro" id="IPR016947">
    <property type="entry name" value="UCP030140"/>
</dbReference>
<dbReference type="PIRSF" id="PIRSF030140">
    <property type="entry name" value="UCP030140"/>
    <property type="match status" value="1"/>
</dbReference>